<dbReference type="STRING" id="1121322.SAMN02745136_01604"/>
<dbReference type="InterPro" id="IPR036746">
    <property type="entry name" value="TT1725-like_sf"/>
</dbReference>
<dbReference type="SUPFAM" id="SSF103007">
    <property type="entry name" value="Hypothetical protein TT1725"/>
    <property type="match status" value="1"/>
</dbReference>
<dbReference type="AlphaFoldDB" id="A0A1M6PI02"/>
<dbReference type="Proteomes" id="UP000184386">
    <property type="component" value="Unassembled WGS sequence"/>
</dbReference>
<evidence type="ECO:0000313" key="1">
    <source>
        <dbReference type="EMBL" id="SHK07544.1"/>
    </source>
</evidence>
<dbReference type="InterPro" id="IPR007546">
    <property type="entry name" value="DUF503"/>
</dbReference>
<name>A0A1M6PI02_9FIRM</name>
<dbReference type="RefSeq" id="WP_073274648.1">
    <property type="nucleotide sequence ID" value="NZ_FRAC01000009.1"/>
</dbReference>
<reference evidence="1 2" key="1">
    <citation type="submission" date="2016-11" db="EMBL/GenBank/DDBJ databases">
        <authorList>
            <person name="Jaros S."/>
            <person name="Januszkiewicz K."/>
            <person name="Wedrychowicz H."/>
        </authorList>
    </citation>
    <scope>NUCLEOTIDE SEQUENCE [LARGE SCALE GENOMIC DNA]</scope>
    <source>
        <strain evidence="1 2">DSM 15929</strain>
    </source>
</reference>
<dbReference type="Gene3D" id="3.30.70.1120">
    <property type="entry name" value="TT1725-like"/>
    <property type="match status" value="1"/>
</dbReference>
<dbReference type="EMBL" id="FRAC01000009">
    <property type="protein sequence ID" value="SHK07544.1"/>
    <property type="molecule type" value="Genomic_DNA"/>
</dbReference>
<dbReference type="Pfam" id="PF04456">
    <property type="entry name" value="DUF503"/>
    <property type="match status" value="1"/>
</dbReference>
<evidence type="ECO:0000313" key="2">
    <source>
        <dbReference type="Proteomes" id="UP000184386"/>
    </source>
</evidence>
<gene>
    <name evidence="1" type="ORF">SAMN02745136_01604</name>
</gene>
<sequence>MRIGTLQIWLYMPWVHSLKEKRMVVKSLCSKLRNQFNLSAGEVAEQDTHQTAVFGIACVAGDTKQADSIVDNVLSFIESNTEGEITRIQREIL</sequence>
<evidence type="ECO:0008006" key="3">
    <source>
        <dbReference type="Google" id="ProtNLM"/>
    </source>
</evidence>
<accession>A0A1M6PI02</accession>
<organism evidence="1 2">
    <name type="scientific">Anaerocolumna jejuensis DSM 15929</name>
    <dbReference type="NCBI Taxonomy" id="1121322"/>
    <lineage>
        <taxon>Bacteria</taxon>
        <taxon>Bacillati</taxon>
        <taxon>Bacillota</taxon>
        <taxon>Clostridia</taxon>
        <taxon>Lachnospirales</taxon>
        <taxon>Lachnospiraceae</taxon>
        <taxon>Anaerocolumna</taxon>
    </lineage>
</organism>
<keyword evidence="2" id="KW-1185">Reference proteome</keyword>
<dbReference type="PANTHER" id="PTHR36441">
    <property type="entry name" value="HYPOTHETICAL CYTOSOLIC PROTEIN"/>
    <property type="match status" value="1"/>
</dbReference>
<dbReference type="PANTHER" id="PTHR36441:SF1">
    <property type="entry name" value="DUF503 DOMAIN-CONTAINING PROTEIN"/>
    <property type="match status" value="1"/>
</dbReference>
<dbReference type="OrthoDB" id="9809023at2"/>
<protein>
    <recommendedName>
        <fullName evidence="3">DUF503 domain-containing protein</fullName>
    </recommendedName>
</protein>
<proteinExistence type="predicted"/>